<evidence type="ECO:0000259" key="4">
    <source>
        <dbReference type="PROSITE" id="PS50104"/>
    </source>
</evidence>
<dbReference type="Proteomes" id="UP001341840">
    <property type="component" value="Unassembled WGS sequence"/>
</dbReference>
<feature type="transmembrane region" description="Helical" evidence="3">
    <location>
        <begin position="155"/>
        <end position="174"/>
    </location>
</feature>
<name>A0ABU6WMA8_9FABA</name>
<dbReference type="InterPro" id="IPR035897">
    <property type="entry name" value="Toll_tir_struct_dom_sf"/>
</dbReference>
<dbReference type="SUPFAM" id="SSF54277">
    <property type="entry name" value="CAD &amp; PB1 domains"/>
    <property type="match status" value="1"/>
</dbReference>
<dbReference type="PANTHER" id="PTHR32009">
    <property type="entry name" value="TMV RESISTANCE PROTEIN N-LIKE"/>
    <property type="match status" value="1"/>
</dbReference>
<keyword evidence="6" id="KW-1185">Reference proteome</keyword>
<dbReference type="SMART" id="SM00666">
    <property type="entry name" value="PB1"/>
    <property type="match status" value="1"/>
</dbReference>
<keyword evidence="3" id="KW-0472">Membrane</keyword>
<dbReference type="Pfam" id="PF01582">
    <property type="entry name" value="TIR"/>
    <property type="match status" value="1"/>
</dbReference>
<proteinExistence type="predicted"/>
<dbReference type="SUPFAM" id="SSF52200">
    <property type="entry name" value="Toll/Interleukin receptor TIR domain"/>
    <property type="match status" value="1"/>
</dbReference>
<dbReference type="PANTHER" id="PTHR32009:SF159">
    <property type="entry name" value="TIR DOMAIN-CONTAINING PROTEIN"/>
    <property type="match status" value="1"/>
</dbReference>
<keyword evidence="3" id="KW-0812">Transmembrane</keyword>
<dbReference type="EMBL" id="JASCZI010181667">
    <property type="protein sequence ID" value="MED6185223.1"/>
    <property type="molecule type" value="Genomic_DNA"/>
</dbReference>
<feature type="compositionally biased region" description="Pro residues" evidence="2">
    <location>
        <begin position="112"/>
        <end position="123"/>
    </location>
</feature>
<dbReference type="InterPro" id="IPR000270">
    <property type="entry name" value="PB1_dom"/>
</dbReference>
<evidence type="ECO:0000256" key="1">
    <source>
        <dbReference type="ARBA" id="ARBA00023027"/>
    </source>
</evidence>
<organism evidence="5 6">
    <name type="scientific">Stylosanthes scabra</name>
    <dbReference type="NCBI Taxonomy" id="79078"/>
    <lineage>
        <taxon>Eukaryota</taxon>
        <taxon>Viridiplantae</taxon>
        <taxon>Streptophyta</taxon>
        <taxon>Embryophyta</taxon>
        <taxon>Tracheophyta</taxon>
        <taxon>Spermatophyta</taxon>
        <taxon>Magnoliopsida</taxon>
        <taxon>eudicotyledons</taxon>
        <taxon>Gunneridae</taxon>
        <taxon>Pentapetalae</taxon>
        <taxon>rosids</taxon>
        <taxon>fabids</taxon>
        <taxon>Fabales</taxon>
        <taxon>Fabaceae</taxon>
        <taxon>Papilionoideae</taxon>
        <taxon>50 kb inversion clade</taxon>
        <taxon>dalbergioids sensu lato</taxon>
        <taxon>Dalbergieae</taxon>
        <taxon>Pterocarpus clade</taxon>
        <taxon>Stylosanthes</taxon>
    </lineage>
</organism>
<dbReference type="PROSITE" id="PS50104">
    <property type="entry name" value="TIR"/>
    <property type="match status" value="1"/>
</dbReference>
<protein>
    <recommendedName>
        <fullName evidence="4">TIR domain-containing protein</fullName>
    </recommendedName>
</protein>
<dbReference type="SMART" id="SM00255">
    <property type="entry name" value="TIR"/>
    <property type="match status" value="1"/>
</dbReference>
<accession>A0ABU6WMA8</accession>
<feature type="domain" description="TIR" evidence="4">
    <location>
        <begin position="224"/>
        <end position="390"/>
    </location>
</feature>
<dbReference type="Gene3D" id="3.40.50.10140">
    <property type="entry name" value="Toll/interleukin-1 receptor homology (TIR) domain"/>
    <property type="match status" value="1"/>
</dbReference>
<comment type="caution">
    <text evidence="5">The sequence shown here is derived from an EMBL/GenBank/DDBJ whole genome shotgun (WGS) entry which is preliminary data.</text>
</comment>
<reference evidence="5 6" key="1">
    <citation type="journal article" date="2023" name="Plants (Basel)">
        <title>Bridging the Gap: Combining Genomics and Transcriptomics Approaches to Understand Stylosanthes scabra, an Orphan Legume from the Brazilian Caatinga.</title>
        <authorList>
            <person name="Ferreira-Neto J.R.C."/>
            <person name="da Silva M.D."/>
            <person name="Binneck E."/>
            <person name="de Melo N.F."/>
            <person name="da Silva R.H."/>
            <person name="de Melo A.L.T.M."/>
            <person name="Pandolfi V."/>
            <person name="Bustamante F.O."/>
            <person name="Brasileiro-Vidal A.C."/>
            <person name="Benko-Iseppon A.M."/>
        </authorList>
    </citation>
    <scope>NUCLEOTIDE SEQUENCE [LARGE SCALE GENOMIC DNA]</scope>
    <source>
        <tissue evidence="5">Leaves</tissue>
    </source>
</reference>
<dbReference type="Pfam" id="PF00564">
    <property type="entry name" value="PB1"/>
    <property type="match status" value="1"/>
</dbReference>
<evidence type="ECO:0000313" key="6">
    <source>
        <dbReference type="Proteomes" id="UP001341840"/>
    </source>
</evidence>
<evidence type="ECO:0000256" key="3">
    <source>
        <dbReference type="SAM" id="Phobius"/>
    </source>
</evidence>
<sequence length="398" mass="44903">METKVSFLCSYDGEIKFDDQINQYIYEGGVNKKLSVPSNINKFNDMMIELSDVSGIADLAFFKYQIPGFDLETLVSVTNDRDLHNLMREFDPGAPDEVKRIFLFAKENPSPSSLPPPPSPPLPAAAQRVDSPVQVAENASEQVAAGGPRVVHYSAWWWLLFIPLVPLFLVTLVFNLQQQNHAVMVVNNDLKSIGTIPTLGSHDQSDDSHSKAPAIPAFDPSNAADFYVFINFRGTDTRINFVCHLHQALNKQEIKVLIDHKLPKGHSIWPSLLKAIQSSHLFIVVFSQDYASSKWCLEELVKILETMKLQGQVVLPIFYNIDPSHVRHQLGSFKQAFEKHVQKFDPIVVHNWKTALTEAADLLGWDSNSPYIMDDDDLIQQIVEDVLEKKNRHCKSKA</sequence>
<evidence type="ECO:0000256" key="2">
    <source>
        <dbReference type="SAM" id="MobiDB-lite"/>
    </source>
</evidence>
<evidence type="ECO:0000313" key="5">
    <source>
        <dbReference type="EMBL" id="MED6185223.1"/>
    </source>
</evidence>
<keyword evidence="1" id="KW-0520">NAD</keyword>
<feature type="region of interest" description="Disordered" evidence="2">
    <location>
        <begin position="108"/>
        <end position="128"/>
    </location>
</feature>
<keyword evidence="3" id="KW-1133">Transmembrane helix</keyword>
<dbReference type="InterPro" id="IPR000157">
    <property type="entry name" value="TIR_dom"/>
</dbReference>
<gene>
    <name evidence="5" type="ORF">PIB30_054987</name>
</gene>